<keyword evidence="4" id="KW-1185">Reference proteome</keyword>
<dbReference type="Pfam" id="PF00069">
    <property type="entry name" value="Pkinase"/>
    <property type="match status" value="1"/>
</dbReference>
<accession>A0AAX6N150</accession>
<evidence type="ECO:0000313" key="4">
    <source>
        <dbReference type="Proteomes" id="UP001369815"/>
    </source>
</evidence>
<dbReference type="Proteomes" id="UP001369815">
    <property type="component" value="Unassembled WGS sequence"/>
</dbReference>
<dbReference type="PANTHER" id="PTHR24359:SF37">
    <property type="entry name" value="PROTEIN KINASE DOMAIN-CONTAINING PROTEIN"/>
    <property type="match status" value="1"/>
</dbReference>
<dbReference type="SMART" id="SM00220">
    <property type="entry name" value="S_TKc"/>
    <property type="match status" value="1"/>
</dbReference>
<dbReference type="SUPFAM" id="SSF56112">
    <property type="entry name" value="Protein kinase-like (PK-like)"/>
    <property type="match status" value="1"/>
</dbReference>
<proteinExistence type="predicted"/>
<evidence type="ECO:0000256" key="1">
    <source>
        <dbReference type="SAM" id="MobiDB-lite"/>
    </source>
</evidence>
<dbReference type="GO" id="GO:0004674">
    <property type="term" value="F:protein serine/threonine kinase activity"/>
    <property type="evidence" value="ECO:0007669"/>
    <property type="project" value="TreeGrafter"/>
</dbReference>
<dbReference type="GO" id="GO:0005524">
    <property type="term" value="F:ATP binding"/>
    <property type="evidence" value="ECO:0007669"/>
    <property type="project" value="InterPro"/>
</dbReference>
<organism evidence="3 4">
    <name type="scientific">Daldinia eschscholtzii</name>
    <dbReference type="NCBI Taxonomy" id="292717"/>
    <lineage>
        <taxon>Eukaryota</taxon>
        <taxon>Fungi</taxon>
        <taxon>Dikarya</taxon>
        <taxon>Ascomycota</taxon>
        <taxon>Pezizomycotina</taxon>
        <taxon>Sordariomycetes</taxon>
        <taxon>Xylariomycetidae</taxon>
        <taxon>Xylariales</taxon>
        <taxon>Hypoxylaceae</taxon>
        <taxon>Daldinia</taxon>
    </lineage>
</organism>
<dbReference type="InterPro" id="IPR011009">
    <property type="entry name" value="Kinase-like_dom_sf"/>
</dbReference>
<gene>
    <name evidence="3" type="ORF">Daesc_001186</name>
</gene>
<feature type="region of interest" description="Disordered" evidence="1">
    <location>
        <begin position="576"/>
        <end position="599"/>
    </location>
</feature>
<evidence type="ECO:0000259" key="2">
    <source>
        <dbReference type="PROSITE" id="PS50011"/>
    </source>
</evidence>
<protein>
    <recommendedName>
        <fullName evidence="2">Protein kinase domain-containing protein</fullName>
    </recommendedName>
</protein>
<dbReference type="EMBL" id="JBANMG010000001">
    <property type="protein sequence ID" value="KAK6958387.1"/>
    <property type="molecule type" value="Genomic_DNA"/>
</dbReference>
<dbReference type="PANTHER" id="PTHR24359">
    <property type="entry name" value="SERINE/THREONINE-PROTEIN KINASE SBK1"/>
    <property type="match status" value="1"/>
</dbReference>
<evidence type="ECO:0000313" key="3">
    <source>
        <dbReference type="EMBL" id="KAK6958387.1"/>
    </source>
</evidence>
<dbReference type="Gene3D" id="1.10.510.10">
    <property type="entry name" value="Transferase(Phosphotransferase) domain 1"/>
    <property type="match status" value="1"/>
</dbReference>
<feature type="domain" description="Protein kinase" evidence="2">
    <location>
        <begin position="25"/>
        <end position="372"/>
    </location>
</feature>
<feature type="region of interest" description="Disordered" evidence="1">
    <location>
        <begin position="519"/>
        <end position="540"/>
    </location>
</feature>
<sequence length="622" mass="71139">MTQGEVIFQPLHSRIPLPFIEESGIDDGDVLGGGYGDVSRVLIHPAHYRLDTSKPGQLDTFASKRLLSRDKRNFDSEVESLKRFSTGHYPHLIRLLATYSHGGYYHLIFPWAQGNLKDFWSRHSKPDKTYELLLWTADQCKGIAEGLNMIHKGDFGKRSLTPEETTKGRHGDIKPENILWFQDTEDKIRPWMGTLKISDFGLTRWHRDKSNRIVYINGVRASPTYRAPESDLTQEIFQPWDIWTLACVYLEFLTWYLCGWDEGVDEFSRQRADESSLSIPWDDFFNLGSKENGFTYRASLKRSVIDVSTIFSSWAISTKDKFTQWVNKLHAAEGCSIFIHEFLDLISDHMLRIRYEERYKCEEVVARLDTMYRRCRDDETYCFKGAHNHQKKRKTKDSDVKDLKDVQNEHLEGPANISDWRQPGSEQQIKIMEEEGDPTTPTRFEEGGKYNKTLNPLIGSVDNESYGWMAESPCQTDTAAFALLPATSTIGSWPDTTSQHEDHAVRVSQEGDQVLQTPLLPNRLGHPVSKADSTATRYGERSYGTTQLAPYQEGNIEGIIDSNTSIQSNDNDVQNSEIAGRAEDEDGEPLSQGQSGSRRKKLIEWIKSLITCFRNRPPNGDK</sequence>
<dbReference type="InterPro" id="IPR000719">
    <property type="entry name" value="Prot_kinase_dom"/>
</dbReference>
<dbReference type="AlphaFoldDB" id="A0AAX6N150"/>
<name>A0AAX6N150_9PEZI</name>
<reference evidence="3 4" key="1">
    <citation type="journal article" date="2024" name="Front Chem Biol">
        <title>Unveiling the potential of Daldinia eschscholtzii MFLUCC 19-0629 through bioactivity and bioinformatics studies for enhanced sustainable agriculture production.</title>
        <authorList>
            <person name="Brooks S."/>
            <person name="Weaver J.A."/>
            <person name="Klomchit A."/>
            <person name="Alharthi S.A."/>
            <person name="Onlamun T."/>
            <person name="Nurani R."/>
            <person name="Vong T.K."/>
            <person name="Alberti F."/>
            <person name="Greco C."/>
        </authorList>
    </citation>
    <scope>NUCLEOTIDE SEQUENCE [LARGE SCALE GENOMIC DNA]</scope>
    <source>
        <strain evidence="3">MFLUCC 19-0629</strain>
    </source>
</reference>
<dbReference type="CDD" id="cd00180">
    <property type="entry name" value="PKc"/>
    <property type="match status" value="1"/>
</dbReference>
<comment type="caution">
    <text evidence="3">The sequence shown here is derived from an EMBL/GenBank/DDBJ whole genome shotgun (WGS) entry which is preliminary data.</text>
</comment>
<dbReference type="PROSITE" id="PS50011">
    <property type="entry name" value="PROTEIN_KINASE_DOM"/>
    <property type="match status" value="1"/>
</dbReference>